<reference evidence="1 2" key="1">
    <citation type="submission" date="2019-02" db="EMBL/GenBank/DDBJ databases">
        <title>Deep-cultivation of Planctomycetes and their phenomic and genomic characterization uncovers novel biology.</title>
        <authorList>
            <person name="Wiegand S."/>
            <person name="Jogler M."/>
            <person name="Boedeker C."/>
            <person name="Pinto D."/>
            <person name="Vollmers J."/>
            <person name="Rivas-Marin E."/>
            <person name="Kohn T."/>
            <person name="Peeters S.H."/>
            <person name="Heuer A."/>
            <person name="Rast P."/>
            <person name="Oberbeckmann S."/>
            <person name="Bunk B."/>
            <person name="Jeske O."/>
            <person name="Meyerdierks A."/>
            <person name="Storesund J.E."/>
            <person name="Kallscheuer N."/>
            <person name="Luecker S."/>
            <person name="Lage O.M."/>
            <person name="Pohl T."/>
            <person name="Merkel B.J."/>
            <person name="Hornburger P."/>
            <person name="Mueller R.-W."/>
            <person name="Bruemmer F."/>
            <person name="Labrenz M."/>
            <person name="Spormann A.M."/>
            <person name="Op den Camp H."/>
            <person name="Overmann J."/>
            <person name="Amann R."/>
            <person name="Jetten M.S.M."/>
            <person name="Mascher T."/>
            <person name="Medema M.H."/>
            <person name="Devos D.P."/>
            <person name="Kaster A.-K."/>
            <person name="Ovreas L."/>
            <person name="Rohde M."/>
            <person name="Galperin M.Y."/>
            <person name="Jogler C."/>
        </authorList>
    </citation>
    <scope>NUCLEOTIDE SEQUENCE [LARGE SCALE GENOMIC DNA]</scope>
    <source>
        <strain evidence="1 2">CA12</strain>
    </source>
</reference>
<protein>
    <recommendedName>
        <fullName evidence="3">Glycosyl transferase family 11</fullName>
    </recommendedName>
</protein>
<name>A0A517P8M1_9PLAN</name>
<dbReference type="Proteomes" id="UP000318741">
    <property type="component" value="Chromosome"/>
</dbReference>
<dbReference type="KEGG" id="acaf:CA12_18140"/>
<dbReference type="EMBL" id="CP036265">
    <property type="protein sequence ID" value="QDT15723.1"/>
    <property type="molecule type" value="Genomic_DNA"/>
</dbReference>
<keyword evidence="2" id="KW-1185">Reference proteome</keyword>
<gene>
    <name evidence="1" type="ORF">CA12_18140</name>
</gene>
<dbReference type="RefSeq" id="WP_145358631.1">
    <property type="nucleotide sequence ID" value="NZ_CP036265.1"/>
</dbReference>
<organism evidence="1 2">
    <name type="scientific">Alienimonas californiensis</name>
    <dbReference type="NCBI Taxonomy" id="2527989"/>
    <lineage>
        <taxon>Bacteria</taxon>
        <taxon>Pseudomonadati</taxon>
        <taxon>Planctomycetota</taxon>
        <taxon>Planctomycetia</taxon>
        <taxon>Planctomycetales</taxon>
        <taxon>Planctomycetaceae</taxon>
        <taxon>Alienimonas</taxon>
    </lineage>
</organism>
<proteinExistence type="predicted"/>
<dbReference type="AlphaFoldDB" id="A0A517P8M1"/>
<sequence>MTTRLARGRIAASRTGRRAWARVRIGLSQEVGPHPATRRLVIKSIFGMANRLRYLLTAKAFADRWGLQLCPDWREGWYGPPGENSFFELFELDGAEEPPTDWGAVYPPSWAGRTELTTYQWMEDVKREKGERAMQRDLMFPFYRALVERPAAETMINSGWLVVPEDLPVAGVNYVPRRVNEALRPSARCREAIAAELPPLAGCVGVHVRRTDSPNQLPLEAYFRLVGNDDRPIFLCTDSADVEREFRTKYGDRLLSIERHYHADGGALHHGGFNSAGGDESAPDRRRLAVEAVRDLYGLGGCGRIVHGGNSSYSQFAVDVLAAPDADVRLAT</sequence>
<evidence type="ECO:0008006" key="3">
    <source>
        <dbReference type="Google" id="ProtNLM"/>
    </source>
</evidence>
<accession>A0A517P8M1</accession>
<dbReference type="Gene3D" id="3.40.50.11350">
    <property type="match status" value="1"/>
</dbReference>
<dbReference type="OrthoDB" id="7405520at2"/>
<dbReference type="Gene3D" id="3.40.50.11340">
    <property type="match status" value="1"/>
</dbReference>
<evidence type="ECO:0000313" key="2">
    <source>
        <dbReference type="Proteomes" id="UP000318741"/>
    </source>
</evidence>
<evidence type="ECO:0000313" key="1">
    <source>
        <dbReference type="EMBL" id="QDT15723.1"/>
    </source>
</evidence>